<keyword evidence="1" id="KW-0732">Signal</keyword>
<dbReference type="AlphaFoldDB" id="A0ABD7ZG37"/>
<evidence type="ECO:0000256" key="1">
    <source>
        <dbReference type="SAM" id="SignalP"/>
    </source>
</evidence>
<feature type="signal peptide" evidence="1">
    <location>
        <begin position="1"/>
        <end position="26"/>
    </location>
</feature>
<dbReference type="Proteomes" id="UP001242781">
    <property type="component" value="Chromosome"/>
</dbReference>
<protein>
    <submittedName>
        <fullName evidence="2">Uncharacterized protein</fullName>
    </submittedName>
</protein>
<evidence type="ECO:0000313" key="2">
    <source>
        <dbReference type="EMBL" id="WMS23962.1"/>
    </source>
</evidence>
<sequence length="206" mass="24195">MNYVKIKSSLVLFFTFIFGMCSPALSDVRYNFKINNNDIELSVSDDGEFIVSNKTKNNILFKKENILSDGIYSLNNISKEKDLFVMRLVFSGSGGQELNYYYHIDENSVYVVKESTRYLETEGSIRDRVCDYFYSNSVNECFYLVLRKSYLYDLNRKKTSMYLIKGDRVKIIKTAFDSDGTRWYFINYKGKKEINMWIKADSLDLN</sequence>
<feature type="chain" id="PRO_5044865228" evidence="1">
    <location>
        <begin position="27"/>
        <end position="206"/>
    </location>
</feature>
<accession>A0ABD7ZG37</accession>
<reference evidence="2 3" key="1">
    <citation type="submission" date="2023-08" db="EMBL/GenBank/DDBJ databases">
        <title>Haemophilus_parainfluenzae_DSM 8978_complete_genome_hifiasm_Zymo_Research_D6332.</title>
        <authorList>
            <person name="Damerum A."/>
        </authorList>
    </citation>
    <scope>NUCLEOTIDE SEQUENCE [LARGE SCALE GENOMIC DNA]</scope>
    <source>
        <strain evidence="2 3">DSM 8978</strain>
    </source>
</reference>
<proteinExistence type="predicted"/>
<dbReference type="EMBL" id="CP133470">
    <property type="protein sequence ID" value="WMS23962.1"/>
    <property type="molecule type" value="Genomic_DNA"/>
</dbReference>
<evidence type="ECO:0000313" key="3">
    <source>
        <dbReference type="Proteomes" id="UP001242781"/>
    </source>
</evidence>
<dbReference type="GeneID" id="93298070"/>
<gene>
    <name evidence="2" type="ORF">RDV53_00970</name>
</gene>
<dbReference type="RefSeq" id="WP_005696574.1">
    <property type="nucleotide sequence ID" value="NZ_CP133470.1"/>
</dbReference>
<name>A0ABD7ZG37_HAEPA</name>
<organism evidence="2 3">
    <name type="scientific">Haemophilus parainfluenzae ATCC 33392</name>
    <dbReference type="NCBI Taxonomy" id="888828"/>
    <lineage>
        <taxon>Bacteria</taxon>
        <taxon>Pseudomonadati</taxon>
        <taxon>Pseudomonadota</taxon>
        <taxon>Gammaproteobacteria</taxon>
        <taxon>Pasteurellales</taxon>
        <taxon>Pasteurellaceae</taxon>
        <taxon>Haemophilus</taxon>
    </lineage>
</organism>